<dbReference type="GO" id="GO:0022857">
    <property type="term" value="F:transmembrane transporter activity"/>
    <property type="evidence" value="ECO:0007669"/>
    <property type="project" value="InterPro"/>
</dbReference>
<evidence type="ECO:0000259" key="7">
    <source>
        <dbReference type="PROSITE" id="PS50850"/>
    </source>
</evidence>
<dbReference type="RefSeq" id="WP_014939250.1">
    <property type="nucleotide sequence ID" value="NC_018610.1"/>
</dbReference>
<dbReference type="Gene3D" id="1.20.1250.20">
    <property type="entry name" value="MFS general substrate transporter like domains"/>
    <property type="match status" value="1"/>
</dbReference>
<dbReference type="PATRIC" id="fig|1071400.3.peg.243"/>
<evidence type="ECO:0000256" key="5">
    <source>
        <dbReference type="ARBA" id="ARBA00023136"/>
    </source>
</evidence>
<dbReference type="PROSITE" id="PS50850">
    <property type="entry name" value="MFS"/>
    <property type="match status" value="1"/>
</dbReference>
<feature type="transmembrane region" description="Helical" evidence="6">
    <location>
        <begin position="7"/>
        <end position="25"/>
    </location>
</feature>
<proteinExistence type="predicted"/>
<keyword evidence="4 6" id="KW-1133">Transmembrane helix</keyword>
<dbReference type="EMBL" id="CP003043">
    <property type="protein sequence ID" value="AFR99352.1"/>
    <property type="molecule type" value="Genomic_DNA"/>
</dbReference>
<keyword evidence="3 6" id="KW-0812">Transmembrane</keyword>
<keyword evidence="2" id="KW-0813">Transport</keyword>
<dbReference type="Pfam" id="PF07690">
    <property type="entry name" value="MFS_1"/>
    <property type="match status" value="1"/>
</dbReference>
<feature type="transmembrane region" description="Helical" evidence="6">
    <location>
        <begin position="117"/>
        <end position="134"/>
    </location>
</feature>
<dbReference type="GO" id="GO:0005886">
    <property type="term" value="C:plasma membrane"/>
    <property type="evidence" value="ECO:0007669"/>
    <property type="project" value="UniProtKB-SubCell"/>
</dbReference>
<name>J9VY48_LENBU</name>
<evidence type="ECO:0000313" key="9">
    <source>
        <dbReference type="Proteomes" id="UP000007332"/>
    </source>
</evidence>
<feature type="transmembrane region" description="Helical" evidence="6">
    <location>
        <begin position="208"/>
        <end position="229"/>
    </location>
</feature>
<feature type="transmembrane region" description="Helical" evidence="6">
    <location>
        <begin position="141"/>
        <end position="162"/>
    </location>
</feature>
<dbReference type="HOGENOM" id="CLU_1159902_0_0_9"/>
<dbReference type="eggNOG" id="COG2223">
    <property type="taxonomic scope" value="Bacteria"/>
</dbReference>
<evidence type="ECO:0000313" key="8">
    <source>
        <dbReference type="EMBL" id="AFR99352.1"/>
    </source>
</evidence>
<comment type="subcellular location">
    <subcellularLocation>
        <location evidence="1">Cell membrane</location>
        <topology evidence="1">Multi-pass membrane protein</topology>
    </subcellularLocation>
</comment>
<evidence type="ECO:0000256" key="1">
    <source>
        <dbReference type="ARBA" id="ARBA00004651"/>
    </source>
</evidence>
<dbReference type="InterPro" id="IPR020846">
    <property type="entry name" value="MFS_dom"/>
</dbReference>
<dbReference type="InterPro" id="IPR011701">
    <property type="entry name" value="MFS"/>
</dbReference>
<reference evidence="8 9" key="1">
    <citation type="journal article" date="2012" name="J. Biotechnol.">
        <title>Insights into the completely annotated genome of Lactobacillus buchneri CD034, a strain isolated from stable grass silage.</title>
        <authorList>
            <person name="Heinl S."/>
            <person name="Wibberg D."/>
            <person name="Eikmeyer F."/>
            <person name="Szczepanowski R."/>
            <person name="Blom J."/>
            <person name="Linke B."/>
            <person name="Goesmann A."/>
            <person name="Grabherr R."/>
            <person name="Schwab H."/>
            <person name="Puhler A."/>
            <person name="Schluter A."/>
        </authorList>
    </citation>
    <scope>NUCLEOTIDE SEQUENCE [LARGE SCALE GENOMIC DNA]</scope>
    <source>
        <strain evidence="8 9">CD034</strain>
    </source>
</reference>
<dbReference type="SUPFAM" id="SSF103473">
    <property type="entry name" value="MFS general substrate transporter"/>
    <property type="match status" value="1"/>
</dbReference>
<evidence type="ECO:0000256" key="2">
    <source>
        <dbReference type="ARBA" id="ARBA00022448"/>
    </source>
</evidence>
<feature type="transmembrane region" description="Helical" evidence="6">
    <location>
        <begin position="55"/>
        <end position="73"/>
    </location>
</feature>
<keyword evidence="5 6" id="KW-0472">Membrane</keyword>
<dbReference type="STRING" id="1071400.LBUCD034_0246"/>
<organism evidence="8 9">
    <name type="scientific">Lentilactobacillus buchneri subsp. silagei CD034</name>
    <dbReference type="NCBI Taxonomy" id="1071400"/>
    <lineage>
        <taxon>Bacteria</taxon>
        <taxon>Bacillati</taxon>
        <taxon>Bacillota</taxon>
        <taxon>Bacilli</taxon>
        <taxon>Lactobacillales</taxon>
        <taxon>Lactobacillaceae</taxon>
        <taxon>Lentilactobacillus</taxon>
        <taxon>Lentilactobacillus buchneri subsp. silagei</taxon>
    </lineage>
</organism>
<dbReference type="InterPro" id="IPR036259">
    <property type="entry name" value="MFS_trans_sf"/>
</dbReference>
<accession>J9VY48</accession>
<dbReference type="KEGG" id="lbn:LBUCD034_0246"/>
<dbReference type="AlphaFoldDB" id="J9VY48"/>
<feature type="transmembrane region" description="Helical" evidence="6">
    <location>
        <begin position="85"/>
        <end position="111"/>
    </location>
</feature>
<sequence>MYSNWRMAFGIYLISVVLFILYLFYVPEVRYDNDDPQTVGQADEKVSWMSKLQFGYYWIVMFILMVFYMTVNVKMPTYILNNHFGALSVGSTAVVVMSIGTIIGGLIYGFIESIAKNATLVMAIAIEAVGVFMISTAGSALDCFIGAFAVGFSFGLFIPFIFSKGLSFVPKKYGNDATTILMISTNGANFLCPYVSKFINIGGTDRSLFMMAGVIASILGIIELVKLLANRPRRTVPEA</sequence>
<dbReference type="Proteomes" id="UP000007332">
    <property type="component" value="Chromosome"/>
</dbReference>
<protein>
    <submittedName>
        <fullName evidence="8">Major facilitator superfamily permease</fullName>
    </submittedName>
</protein>
<keyword evidence="9" id="KW-1185">Reference proteome</keyword>
<feature type="domain" description="Major facilitator superfamily (MFS) profile" evidence="7">
    <location>
        <begin position="1"/>
        <end position="231"/>
    </location>
</feature>
<evidence type="ECO:0000256" key="6">
    <source>
        <dbReference type="SAM" id="Phobius"/>
    </source>
</evidence>
<gene>
    <name evidence="8" type="ORF">LBUCD034_0246</name>
</gene>
<evidence type="ECO:0000256" key="4">
    <source>
        <dbReference type="ARBA" id="ARBA00022989"/>
    </source>
</evidence>
<evidence type="ECO:0000256" key="3">
    <source>
        <dbReference type="ARBA" id="ARBA00022692"/>
    </source>
</evidence>